<dbReference type="RefSeq" id="WP_379509595.1">
    <property type="nucleotide sequence ID" value="NZ_JBHRTQ010000007.1"/>
</dbReference>
<dbReference type="SMART" id="SM00448">
    <property type="entry name" value="REC"/>
    <property type="match status" value="1"/>
</dbReference>
<dbReference type="CDD" id="cd00156">
    <property type="entry name" value="REC"/>
    <property type="match status" value="1"/>
</dbReference>
<dbReference type="CDD" id="cd00383">
    <property type="entry name" value="trans_reg_C"/>
    <property type="match status" value="1"/>
</dbReference>
<protein>
    <submittedName>
        <fullName evidence="8">Response regulator transcription factor</fullName>
    </submittedName>
</protein>
<feature type="DNA-binding region" description="OmpR/PhoB-type" evidence="5">
    <location>
        <begin position="126"/>
        <end position="225"/>
    </location>
</feature>
<comment type="caution">
    <text evidence="8">The sequence shown here is derived from an EMBL/GenBank/DDBJ whole genome shotgun (WGS) entry which is preliminary data.</text>
</comment>
<keyword evidence="1 4" id="KW-0597">Phosphoprotein</keyword>
<feature type="domain" description="Response regulatory" evidence="6">
    <location>
        <begin position="2"/>
        <end position="117"/>
    </location>
</feature>
<dbReference type="InterPro" id="IPR039420">
    <property type="entry name" value="WalR-like"/>
</dbReference>
<dbReference type="EMBL" id="JBHRTQ010000007">
    <property type="protein sequence ID" value="MFC3174228.1"/>
    <property type="molecule type" value="Genomic_DNA"/>
</dbReference>
<name>A0ABV7INF9_9SPHN</name>
<dbReference type="PANTHER" id="PTHR48111">
    <property type="entry name" value="REGULATOR OF RPOS"/>
    <property type="match status" value="1"/>
</dbReference>
<evidence type="ECO:0000256" key="4">
    <source>
        <dbReference type="PROSITE-ProRule" id="PRU00169"/>
    </source>
</evidence>
<dbReference type="Gene3D" id="3.40.50.2300">
    <property type="match status" value="1"/>
</dbReference>
<dbReference type="Proteomes" id="UP001595604">
    <property type="component" value="Unassembled WGS sequence"/>
</dbReference>
<keyword evidence="9" id="KW-1185">Reference proteome</keyword>
<accession>A0ABV7INF9</accession>
<evidence type="ECO:0000256" key="2">
    <source>
        <dbReference type="ARBA" id="ARBA00023012"/>
    </source>
</evidence>
<evidence type="ECO:0000313" key="9">
    <source>
        <dbReference type="Proteomes" id="UP001595604"/>
    </source>
</evidence>
<dbReference type="InterPro" id="IPR016032">
    <property type="entry name" value="Sig_transdc_resp-reg_C-effctor"/>
</dbReference>
<dbReference type="Pfam" id="PF00486">
    <property type="entry name" value="Trans_reg_C"/>
    <property type="match status" value="1"/>
</dbReference>
<dbReference type="Gene3D" id="1.10.10.10">
    <property type="entry name" value="Winged helix-like DNA-binding domain superfamily/Winged helix DNA-binding domain"/>
    <property type="match status" value="1"/>
</dbReference>
<dbReference type="PROSITE" id="PS50110">
    <property type="entry name" value="RESPONSE_REGULATORY"/>
    <property type="match status" value="1"/>
</dbReference>
<organism evidence="8 9">
    <name type="scientific">Novosphingobium bradum</name>
    <dbReference type="NCBI Taxonomy" id="1737444"/>
    <lineage>
        <taxon>Bacteria</taxon>
        <taxon>Pseudomonadati</taxon>
        <taxon>Pseudomonadota</taxon>
        <taxon>Alphaproteobacteria</taxon>
        <taxon>Sphingomonadales</taxon>
        <taxon>Sphingomonadaceae</taxon>
        <taxon>Novosphingobium</taxon>
    </lineage>
</organism>
<feature type="domain" description="OmpR/PhoB-type" evidence="7">
    <location>
        <begin position="126"/>
        <end position="225"/>
    </location>
</feature>
<feature type="modified residue" description="4-aspartylphosphate" evidence="4">
    <location>
        <position position="51"/>
    </location>
</feature>
<dbReference type="PANTHER" id="PTHR48111:SF40">
    <property type="entry name" value="PHOSPHATE REGULON TRANSCRIPTIONAL REGULATORY PROTEIN PHOB"/>
    <property type="match status" value="1"/>
</dbReference>
<dbReference type="SUPFAM" id="SSF46894">
    <property type="entry name" value="C-terminal effector domain of the bipartite response regulators"/>
    <property type="match status" value="1"/>
</dbReference>
<evidence type="ECO:0000256" key="3">
    <source>
        <dbReference type="ARBA" id="ARBA00023125"/>
    </source>
</evidence>
<evidence type="ECO:0000259" key="7">
    <source>
        <dbReference type="PROSITE" id="PS51755"/>
    </source>
</evidence>
<evidence type="ECO:0000259" key="6">
    <source>
        <dbReference type="PROSITE" id="PS50110"/>
    </source>
</evidence>
<dbReference type="Pfam" id="PF00072">
    <property type="entry name" value="Response_reg"/>
    <property type="match status" value="1"/>
</dbReference>
<dbReference type="SUPFAM" id="SSF52172">
    <property type="entry name" value="CheY-like"/>
    <property type="match status" value="1"/>
</dbReference>
<keyword evidence="2" id="KW-0902">Two-component regulatory system</keyword>
<dbReference type="SMART" id="SM00862">
    <property type="entry name" value="Trans_reg_C"/>
    <property type="match status" value="1"/>
</dbReference>
<sequence length="228" mass="25338">MKVAILDKDPTFRQALVTLVEDAGFHSTSFQSGRELMRSLQRDGHDLLVIDWDLPDLSGPNLLEGVRNQVGFNPPLLLLTAPLASPDLALALRTGADCVLAKPCTHEVLAAQVLALARRSTNCSELAVETFGEFRFELPTRRLIISGRALHLTPKEFTLALLLFRNLNRAVSRSYILETVWGIDPALSTRTIDIHISKIRTKLGLRPESGYRLSPVYGFGYRLEEYAG</sequence>
<reference evidence="9" key="1">
    <citation type="journal article" date="2019" name="Int. J. Syst. Evol. Microbiol.">
        <title>The Global Catalogue of Microorganisms (GCM) 10K type strain sequencing project: providing services to taxonomists for standard genome sequencing and annotation.</title>
        <authorList>
            <consortium name="The Broad Institute Genomics Platform"/>
            <consortium name="The Broad Institute Genome Sequencing Center for Infectious Disease"/>
            <person name="Wu L."/>
            <person name="Ma J."/>
        </authorList>
    </citation>
    <scope>NUCLEOTIDE SEQUENCE [LARGE SCALE GENOMIC DNA]</scope>
    <source>
        <strain evidence="9">KCTC 42984</strain>
    </source>
</reference>
<proteinExistence type="predicted"/>
<gene>
    <name evidence="8" type="ORF">ACFOD9_08190</name>
</gene>
<keyword evidence="3 5" id="KW-0238">DNA-binding</keyword>
<dbReference type="InterPro" id="IPR036388">
    <property type="entry name" value="WH-like_DNA-bd_sf"/>
</dbReference>
<evidence type="ECO:0000256" key="5">
    <source>
        <dbReference type="PROSITE-ProRule" id="PRU01091"/>
    </source>
</evidence>
<evidence type="ECO:0000256" key="1">
    <source>
        <dbReference type="ARBA" id="ARBA00022553"/>
    </source>
</evidence>
<dbReference type="PROSITE" id="PS51755">
    <property type="entry name" value="OMPR_PHOB"/>
    <property type="match status" value="1"/>
</dbReference>
<evidence type="ECO:0000313" key="8">
    <source>
        <dbReference type="EMBL" id="MFC3174228.1"/>
    </source>
</evidence>
<dbReference type="InterPro" id="IPR001867">
    <property type="entry name" value="OmpR/PhoB-type_DNA-bd"/>
</dbReference>
<dbReference type="InterPro" id="IPR001789">
    <property type="entry name" value="Sig_transdc_resp-reg_receiver"/>
</dbReference>
<dbReference type="InterPro" id="IPR011006">
    <property type="entry name" value="CheY-like_superfamily"/>
</dbReference>